<name>A0ABU6ADE8_9PSEU</name>
<evidence type="ECO:0000313" key="2">
    <source>
        <dbReference type="EMBL" id="MEB3369545.1"/>
    </source>
</evidence>
<feature type="transmembrane region" description="Helical" evidence="1">
    <location>
        <begin position="134"/>
        <end position="151"/>
    </location>
</feature>
<comment type="caution">
    <text evidence="2">The sequence shown here is derived from an EMBL/GenBank/DDBJ whole genome shotgun (WGS) entry which is preliminary data.</text>
</comment>
<organism evidence="2 3">
    <name type="scientific">Saccharopolyspora mangrovi</name>
    <dbReference type="NCBI Taxonomy" id="3082379"/>
    <lineage>
        <taxon>Bacteria</taxon>
        <taxon>Bacillati</taxon>
        <taxon>Actinomycetota</taxon>
        <taxon>Actinomycetes</taxon>
        <taxon>Pseudonocardiales</taxon>
        <taxon>Pseudonocardiaceae</taxon>
        <taxon>Saccharopolyspora</taxon>
    </lineage>
</organism>
<reference evidence="2 3" key="1">
    <citation type="submission" date="2023-10" db="EMBL/GenBank/DDBJ databases">
        <title>Saccharopolyspora sp. nov., isolated from mangrove soil.</title>
        <authorList>
            <person name="Lu Y."/>
            <person name="Liu W."/>
        </authorList>
    </citation>
    <scope>NUCLEOTIDE SEQUENCE [LARGE SCALE GENOMIC DNA]</scope>
    <source>
        <strain evidence="2 3">S2-29</strain>
    </source>
</reference>
<feature type="transmembrane region" description="Helical" evidence="1">
    <location>
        <begin position="107"/>
        <end position="127"/>
    </location>
</feature>
<keyword evidence="3" id="KW-1185">Reference proteome</keyword>
<evidence type="ECO:0000313" key="3">
    <source>
        <dbReference type="Proteomes" id="UP001327093"/>
    </source>
</evidence>
<sequence>MGSKYLRLGLGGQRVPKHGLVHPSELVLPETAGAEVPVLFHAVWPGKEERIHQVHHASLAVSIIFFYSALFACNYAVLSTLAEWSGRALVRDGLGGWARRIPPVREIALVLAMGACPAVIFLQILVVRYPSREVLVGAGVTALLFLIAFPFDAAYLTPLREFRAGQWNSKAWEYWLDGSKRDKAIRCVRDAIVWRHVGRCNFLALCALAVPVAAPYITGSRSFSLDRKLLLSDDGVRIVGEILLFWIASMLVRRVAAEKRLAEACLYRPDPPTEDEPPLVGVSRWRLPNQEQSFLVATLLERLLPRLQPFYSTGHFQEISVAYLNLATHLREESSRAPQQIVRTDMLRMMAITIVTNENLLGTARRISRLTPCYHEEFSPVSRFARFVNRVNSTLEQNAKSIGLLLVLIVVAYYLATGQGTQLVDFLKSLASIS</sequence>
<keyword evidence="1" id="KW-0812">Transmembrane</keyword>
<protein>
    <submittedName>
        <fullName evidence="2">Uncharacterized protein</fullName>
    </submittedName>
</protein>
<dbReference type="Proteomes" id="UP001327093">
    <property type="component" value="Unassembled WGS sequence"/>
</dbReference>
<dbReference type="RefSeq" id="WP_324267031.1">
    <property type="nucleotide sequence ID" value="NZ_JAWLNX010000013.1"/>
</dbReference>
<feature type="transmembrane region" description="Helical" evidence="1">
    <location>
        <begin position="57"/>
        <end position="77"/>
    </location>
</feature>
<feature type="transmembrane region" description="Helical" evidence="1">
    <location>
        <begin position="399"/>
        <end position="416"/>
    </location>
</feature>
<keyword evidence="1" id="KW-0472">Membrane</keyword>
<keyword evidence="1" id="KW-1133">Transmembrane helix</keyword>
<accession>A0ABU6ADE8</accession>
<evidence type="ECO:0000256" key="1">
    <source>
        <dbReference type="SAM" id="Phobius"/>
    </source>
</evidence>
<proteinExistence type="predicted"/>
<dbReference type="EMBL" id="JAWLNX010000013">
    <property type="protein sequence ID" value="MEB3369545.1"/>
    <property type="molecule type" value="Genomic_DNA"/>
</dbReference>
<gene>
    <name evidence="2" type="ORF">R4I43_19220</name>
</gene>
<feature type="transmembrane region" description="Helical" evidence="1">
    <location>
        <begin position="235"/>
        <end position="252"/>
    </location>
</feature>